<proteinExistence type="predicted"/>
<organism evidence="2 3">
    <name type="scientific">Mycena venus</name>
    <dbReference type="NCBI Taxonomy" id="2733690"/>
    <lineage>
        <taxon>Eukaryota</taxon>
        <taxon>Fungi</taxon>
        <taxon>Dikarya</taxon>
        <taxon>Basidiomycota</taxon>
        <taxon>Agaricomycotina</taxon>
        <taxon>Agaricomycetes</taxon>
        <taxon>Agaricomycetidae</taxon>
        <taxon>Agaricales</taxon>
        <taxon>Marasmiineae</taxon>
        <taxon>Mycenaceae</taxon>
        <taxon>Mycena</taxon>
    </lineage>
</organism>
<dbReference type="AlphaFoldDB" id="A0A8H7CNC4"/>
<sequence>MGLQPLHSDGIQRDGLVSPSLRDWLCPLPHLKILTSGTPRQPSMTDRRLLWLATGRLRSSLRHSRNLFALAIFILKIAIRTSTRLVCAFGPALCFVLVFYLCRLMWLDRMAEVWPPAVPVPRIVFVLTLVATPIWGLVMALFYPLRSATFWLWNRLLRSLSRYSNRRREHYWPLQHLSRASVDLGEGSNEIEDRTHRSGVHGYRWWFAAYVGYLSVAVLGMYMLCTYEQPVDHRFKLDVELANSHPRRAGYGTGEKIFIAAMFHNNGDVLPYWINQMTKLIHYLGPASVSISSDNVFVSILESYSWDNSPVLLYAFKLRLEQMGVPHRILIRDTSLVRPESMKTAPPRINFLAASKNLVMQPLVEHGGYERVIFSNDVFVEAESVVELLNTKGGKYDMACGLDLSYWGLYDQWVVRDRLGRIASTLWPYFLEDTGFRAVMADEPAPVFTCWNGIVSIRAEPFLPPHLRTGQLSTSPLSRPLAPTHPSYPQPANLTPATTPPPAFPRIRPRRFNLHDIYVNPRVINSYVWEQYVWWKYITRHWVVKWWIEKVENGHGMHLAKLILGNPENVWQWDGGECHPGW</sequence>
<dbReference type="InterPro" id="IPR021047">
    <property type="entry name" value="Mannosyltransferase_CMT1"/>
</dbReference>
<evidence type="ECO:0008006" key="4">
    <source>
        <dbReference type="Google" id="ProtNLM"/>
    </source>
</evidence>
<keyword evidence="1" id="KW-0812">Transmembrane</keyword>
<keyword evidence="3" id="KW-1185">Reference proteome</keyword>
<feature type="transmembrane region" description="Helical" evidence="1">
    <location>
        <begin position="203"/>
        <end position="224"/>
    </location>
</feature>
<gene>
    <name evidence="2" type="ORF">MVEN_01822700</name>
</gene>
<comment type="caution">
    <text evidence="2">The sequence shown here is derived from an EMBL/GenBank/DDBJ whole genome shotgun (WGS) entry which is preliminary data.</text>
</comment>
<dbReference type="Proteomes" id="UP000620124">
    <property type="component" value="Unassembled WGS sequence"/>
</dbReference>
<protein>
    <recommendedName>
        <fullName evidence="4">Glycosyltransferase family 69 protein</fullName>
    </recommendedName>
</protein>
<dbReference type="OrthoDB" id="262547at2759"/>
<keyword evidence="1" id="KW-1133">Transmembrane helix</keyword>
<evidence type="ECO:0000313" key="3">
    <source>
        <dbReference type="Proteomes" id="UP000620124"/>
    </source>
</evidence>
<accession>A0A8H7CNC4</accession>
<evidence type="ECO:0000313" key="2">
    <source>
        <dbReference type="EMBL" id="KAF7342341.1"/>
    </source>
</evidence>
<name>A0A8H7CNC4_9AGAR</name>
<evidence type="ECO:0000256" key="1">
    <source>
        <dbReference type="SAM" id="Phobius"/>
    </source>
</evidence>
<dbReference type="EMBL" id="JACAZI010000017">
    <property type="protein sequence ID" value="KAF7342341.1"/>
    <property type="molecule type" value="Genomic_DNA"/>
</dbReference>
<dbReference type="PANTHER" id="PTHR34144:SF7">
    <property type="entry name" value="EXPORT PROTEIN (CAP59), PUTATIVE (AFU_ORTHOLOGUE AFUA_7G05020)-RELATED"/>
    <property type="match status" value="1"/>
</dbReference>
<dbReference type="PANTHER" id="PTHR34144">
    <property type="entry name" value="CHROMOSOME 8, WHOLE GENOME SHOTGUN SEQUENCE"/>
    <property type="match status" value="1"/>
</dbReference>
<dbReference type="Pfam" id="PF11735">
    <property type="entry name" value="CAP59_mtransfer"/>
    <property type="match status" value="1"/>
</dbReference>
<reference evidence="2" key="1">
    <citation type="submission" date="2020-05" db="EMBL/GenBank/DDBJ databases">
        <title>Mycena genomes resolve the evolution of fungal bioluminescence.</title>
        <authorList>
            <person name="Tsai I.J."/>
        </authorList>
    </citation>
    <scope>NUCLEOTIDE SEQUENCE</scope>
    <source>
        <strain evidence="2">CCC161011</strain>
    </source>
</reference>
<keyword evidence="1" id="KW-0472">Membrane</keyword>
<feature type="transmembrane region" description="Helical" evidence="1">
    <location>
        <begin position="123"/>
        <end position="145"/>
    </location>
</feature>
<feature type="transmembrane region" description="Helical" evidence="1">
    <location>
        <begin position="85"/>
        <end position="107"/>
    </location>
</feature>